<evidence type="ECO:0008006" key="3">
    <source>
        <dbReference type="Google" id="ProtNLM"/>
    </source>
</evidence>
<accession>A0ABS8D212</accession>
<reference evidence="1" key="1">
    <citation type="submission" date="2021-10" db="EMBL/GenBank/DDBJ databases">
        <title>The complete genome sequence of Leeia sp. TBRC 13508.</title>
        <authorList>
            <person name="Charoenyingcharoen P."/>
            <person name="Yukphan P."/>
        </authorList>
    </citation>
    <scope>NUCLEOTIDE SEQUENCE</scope>
    <source>
        <strain evidence="1">TBRC 13508</strain>
    </source>
</reference>
<organism evidence="1 2">
    <name type="scientific">Leeia speluncae</name>
    <dbReference type="NCBI Taxonomy" id="2884804"/>
    <lineage>
        <taxon>Bacteria</taxon>
        <taxon>Pseudomonadati</taxon>
        <taxon>Pseudomonadota</taxon>
        <taxon>Betaproteobacteria</taxon>
        <taxon>Neisseriales</taxon>
        <taxon>Leeiaceae</taxon>
        <taxon>Leeia</taxon>
    </lineage>
</organism>
<protein>
    <recommendedName>
        <fullName evidence="3">Secreted protein</fullName>
    </recommendedName>
</protein>
<dbReference type="EMBL" id="JAJBZT010000001">
    <property type="protein sequence ID" value="MCB6182227.1"/>
    <property type="molecule type" value="Genomic_DNA"/>
</dbReference>
<proteinExistence type="predicted"/>
<dbReference type="Proteomes" id="UP001165395">
    <property type="component" value="Unassembled WGS sequence"/>
</dbReference>
<dbReference type="RefSeq" id="WP_227177760.1">
    <property type="nucleotide sequence ID" value="NZ_JAJBZT010000001.1"/>
</dbReference>
<sequence length="292" mass="32681">MRSGLLQSLAIFFTLAVCLTLSARDLPKSDPDRKAILDAIRSEPDEKIVVKDLFRAGDFAWTCTLKTTDTGEYYRTDESIEVYFSVLLKQNGKWLNQSVGGSFTESAAKVDCSWPQGKIASGNAIPQSQENIQSIWKKTLQAEWLDGLHWGKLPKMTAEMQSLAKYGLIEDISAETPKEGLDHTQISIMLDRCKKNSSCITQTKQAIQQLAILQKDKSVSSVIWNNCNYGLRLFNPILIAQCVSKQSTRPECKPGQMVLKHQTTLSQCIDGIHKQCKEDVRDAQTSKLACSW</sequence>
<keyword evidence="2" id="KW-1185">Reference proteome</keyword>
<name>A0ABS8D212_9NEIS</name>
<gene>
    <name evidence="1" type="ORF">LIN78_01480</name>
</gene>
<comment type="caution">
    <text evidence="1">The sequence shown here is derived from an EMBL/GenBank/DDBJ whole genome shotgun (WGS) entry which is preliminary data.</text>
</comment>
<evidence type="ECO:0000313" key="2">
    <source>
        <dbReference type="Proteomes" id="UP001165395"/>
    </source>
</evidence>
<evidence type="ECO:0000313" key="1">
    <source>
        <dbReference type="EMBL" id="MCB6182227.1"/>
    </source>
</evidence>